<protein>
    <recommendedName>
        <fullName evidence="3">ABC3 transporter permease protein domain-containing protein</fullName>
    </recommendedName>
</protein>
<sequence>MEWIAARQKNGILLLVSGLVGLVFFTFAASFIYFRLYADLQRDEQQYQMIAKVGLSRKELNKIVTHQLVLMFFLPIAMAIVHSSVAFTALQQLVDFSLMQHTIKIFLFFLSVLTVFFFVTRSRYLARLYHKLV</sequence>
<feature type="transmembrane region" description="Helical" evidence="1">
    <location>
        <begin position="12"/>
        <end position="34"/>
    </location>
</feature>
<dbReference type="PANTHER" id="PTHR46795:SF2">
    <property type="entry name" value="ABC TRANSPORTER, PERMEASE PROTEIN"/>
    <property type="match status" value="1"/>
</dbReference>
<feature type="transmembrane region" description="Helical" evidence="1">
    <location>
        <begin position="102"/>
        <end position="120"/>
    </location>
</feature>
<dbReference type="EMBL" id="AP019376">
    <property type="protein sequence ID" value="BBH85305.1"/>
    <property type="molecule type" value="Genomic_DNA"/>
</dbReference>
<gene>
    <name evidence="2" type="ORF">KTC_00560</name>
</gene>
<reference evidence="2" key="1">
    <citation type="submission" date="2018-12" db="EMBL/GenBank/DDBJ databases">
        <title>Novel natural products biosynthetic potential of the class Ktedonobacteria.</title>
        <authorList>
            <person name="Zheng Y."/>
            <person name="Saitou A."/>
            <person name="Wang C.M."/>
            <person name="Toyoda A."/>
            <person name="Minakuchi Y."/>
            <person name="Sekiguchi Y."/>
            <person name="Ueda K."/>
            <person name="Takano H."/>
            <person name="Sakai Y."/>
            <person name="Yokota A."/>
            <person name="Yabe S."/>
        </authorList>
    </citation>
    <scope>NUCLEOTIDE SEQUENCE</scope>
    <source>
        <strain evidence="2">COM3</strain>
    </source>
</reference>
<name>A0A455SGP2_9CHLR</name>
<evidence type="ECO:0008006" key="3">
    <source>
        <dbReference type="Google" id="ProtNLM"/>
    </source>
</evidence>
<proteinExistence type="predicted"/>
<organism evidence="2">
    <name type="scientific">Thermosporothrix sp. COM3</name>
    <dbReference type="NCBI Taxonomy" id="2490863"/>
    <lineage>
        <taxon>Bacteria</taxon>
        <taxon>Bacillati</taxon>
        <taxon>Chloroflexota</taxon>
        <taxon>Ktedonobacteria</taxon>
        <taxon>Ktedonobacterales</taxon>
        <taxon>Thermosporotrichaceae</taxon>
        <taxon>Thermosporothrix</taxon>
    </lineage>
</organism>
<evidence type="ECO:0000256" key="1">
    <source>
        <dbReference type="SAM" id="Phobius"/>
    </source>
</evidence>
<dbReference type="AlphaFoldDB" id="A0A455SGP2"/>
<keyword evidence="1" id="KW-1133">Transmembrane helix</keyword>
<dbReference type="InterPro" id="IPR052536">
    <property type="entry name" value="ABC-4_Integral_Memb_Prot"/>
</dbReference>
<feature type="transmembrane region" description="Helical" evidence="1">
    <location>
        <begin position="68"/>
        <end position="90"/>
    </location>
</feature>
<dbReference type="PANTHER" id="PTHR46795">
    <property type="entry name" value="ABC TRANSPORTER PERMEASE-RELATED-RELATED"/>
    <property type="match status" value="1"/>
</dbReference>
<accession>A0A455SGP2</accession>
<evidence type="ECO:0000313" key="2">
    <source>
        <dbReference type="EMBL" id="BBH85305.1"/>
    </source>
</evidence>
<keyword evidence="1" id="KW-0812">Transmembrane</keyword>
<keyword evidence="1" id="KW-0472">Membrane</keyword>